<dbReference type="InterPro" id="IPR027417">
    <property type="entry name" value="P-loop_NTPase"/>
</dbReference>
<keyword evidence="2" id="KW-0347">Helicase</keyword>
<evidence type="ECO:0000256" key="1">
    <source>
        <dbReference type="ARBA" id="ARBA00012552"/>
    </source>
</evidence>
<dbReference type="CDD" id="cd18791">
    <property type="entry name" value="SF2_C_RHA"/>
    <property type="match status" value="1"/>
</dbReference>
<dbReference type="Gene3D" id="3.40.50.300">
    <property type="entry name" value="P-loop containing nucleotide triphosphate hydrolases"/>
    <property type="match status" value="1"/>
</dbReference>
<keyword evidence="6" id="KW-1185">Reference proteome</keyword>
<gene>
    <name evidence="5" type="ORF">LVIROSA_LOCUS12500</name>
</gene>
<dbReference type="Proteomes" id="UP001157418">
    <property type="component" value="Unassembled WGS sequence"/>
</dbReference>
<dbReference type="SUPFAM" id="SSF52540">
    <property type="entry name" value="P-loop containing nucleoside triphosphate hydrolases"/>
    <property type="match status" value="1"/>
</dbReference>
<dbReference type="EMBL" id="CAKMRJ010002223">
    <property type="protein sequence ID" value="CAH1425352.1"/>
    <property type="molecule type" value="Genomic_DNA"/>
</dbReference>
<organism evidence="5 6">
    <name type="scientific">Lactuca virosa</name>
    <dbReference type="NCBI Taxonomy" id="75947"/>
    <lineage>
        <taxon>Eukaryota</taxon>
        <taxon>Viridiplantae</taxon>
        <taxon>Streptophyta</taxon>
        <taxon>Embryophyta</taxon>
        <taxon>Tracheophyta</taxon>
        <taxon>Spermatophyta</taxon>
        <taxon>Magnoliopsida</taxon>
        <taxon>eudicotyledons</taxon>
        <taxon>Gunneridae</taxon>
        <taxon>Pentapetalae</taxon>
        <taxon>asterids</taxon>
        <taxon>campanulids</taxon>
        <taxon>Asterales</taxon>
        <taxon>Asteraceae</taxon>
        <taxon>Cichorioideae</taxon>
        <taxon>Cichorieae</taxon>
        <taxon>Lactucinae</taxon>
        <taxon>Lactuca</taxon>
    </lineage>
</organism>
<dbReference type="Pfam" id="PF07717">
    <property type="entry name" value="OB_NTP_bind"/>
    <property type="match status" value="1"/>
</dbReference>
<dbReference type="EC" id="3.6.4.13" evidence="1"/>
<feature type="domain" description="DEAD-box helicase OB fold" evidence="4">
    <location>
        <begin position="204"/>
        <end position="275"/>
    </location>
</feature>
<dbReference type="PANTHER" id="PTHR18934">
    <property type="entry name" value="ATP-DEPENDENT RNA HELICASE"/>
    <property type="match status" value="1"/>
</dbReference>
<evidence type="ECO:0000256" key="2">
    <source>
        <dbReference type="ARBA" id="ARBA00022806"/>
    </source>
</evidence>
<sequence length="288" mass="32595">MTKTSITIDDVVFVIDYGKAKETSYDALNNTHCLLPTWISKDSAKQRRGRAGCVQPGECYHLYPRDVQSLCLQIKTLKLGSFSEFLSKALQSPELLAAQNAIEYLKIIGALDENEDLTLAEAAKAQFSRDHSDHFALVRVYDVWKVAEQALGGYEYCWKIFLSAQSMKSIDSLRREFLSLLKDTSVVKGNMVIFNAWNYDENLIRVAICYGLYPGTSSIVHNEKSLSLKTVEDGQVLLHSDSVNSWDLRIPFPWLVFNEKIKVNSIFLRLLFPITSCYCLVEASQKAI</sequence>
<reference evidence="5 6" key="1">
    <citation type="submission" date="2022-01" db="EMBL/GenBank/DDBJ databases">
        <authorList>
            <person name="Xiong W."/>
            <person name="Schranz E."/>
        </authorList>
    </citation>
    <scope>NUCLEOTIDE SEQUENCE [LARGE SCALE GENOMIC DNA]</scope>
</reference>
<evidence type="ECO:0000313" key="5">
    <source>
        <dbReference type="EMBL" id="CAH1425352.1"/>
    </source>
</evidence>
<keyword evidence="2" id="KW-0067">ATP-binding</keyword>
<dbReference type="PANTHER" id="PTHR18934:SF146">
    <property type="entry name" value="DEXH-BOX ATP-DEPENDENT RNA HELICASE DEXH5, MITOCHONDRIAL"/>
    <property type="match status" value="1"/>
</dbReference>
<accession>A0AAU9MFA7</accession>
<dbReference type="AlphaFoldDB" id="A0AAU9MFA7"/>
<evidence type="ECO:0000259" key="4">
    <source>
        <dbReference type="Pfam" id="PF07717"/>
    </source>
</evidence>
<dbReference type="GO" id="GO:0003723">
    <property type="term" value="F:RNA binding"/>
    <property type="evidence" value="ECO:0007669"/>
    <property type="project" value="TreeGrafter"/>
</dbReference>
<keyword evidence="2" id="KW-0547">Nucleotide-binding</keyword>
<proteinExistence type="predicted"/>
<keyword evidence="2" id="KW-0378">Hydrolase</keyword>
<dbReference type="GO" id="GO:0003724">
    <property type="term" value="F:RNA helicase activity"/>
    <property type="evidence" value="ECO:0007669"/>
    <property type="project" value="UniProtKB-EC"/>
</dbReference>
<protein>
    <recommendedName>
        <fullName evidence="1">RNA helicase</fullName>
        <ecNumber evidence="1">3.6.4.13</ecNumber>
    </recommendedName>
</protein>
<comment type="catalytic activity">
    <reaction evidence="3">
        <text>ATP + H2O = ADP + phosphate + H(+)</text>
        <dbReference type="Rhea" id="RHEA:13065"/>
        <dbReference type="ChEBI" id="CHEBI:15377"/>
        <dbReference type="ChEBI" id="CHEBI:15378"/>
        <dbReference type="ChEBI" id="CHEBI:30616"/>
        <dbReference type="ChEBI" id="CHEBI:43474"/>
        <dbReference type="ChEBI" id="CHEBI:456216"/>
        <dbReference type="EC" id="3.6.4.13"/>
    </reaction>
</comment>
<dbReference type="GO" id="GO:0005634">
    <property type="term" value="C:nucleus"/>
    <property type="evidence" value="ECO:0007669"/>
    <property type="project" value="TreeGrafter"/>
</dbReference>
<name>A0AAU9MFA7_9ASTR</name>
<comment type="caution">
    <text evidence="5">The sequence shown here is derived from an EMBL/GenBank/DDBJ whole genome shotgun (WGS) entry which is preliminary data.</text>
</comment>
<evidence type="ECO:0000256" key="3">
    <source>
        <dbReference type="ARBA" id="ARBA00047984"/>
    </source>
</evidence>
<evidence type="ECO:0000313" key="6">
    <source>
        <dbReference type="Proteomes" id="UP001157418"/>
    </source>
</evidence>
<dbReference type="InterPro" id="IPR011709">
    <property type="entry name" value="DEAD-box_helicase_OB_fold"/>
</dbReference>